<evidence type="ECO:0000313" key="1">
    <source>
        <dbReference type="EMBL" id="PWS25933.1"/>
    </source>
</evidence>
<organism evidence="1 2">
    <name type="scientific">Pedobacter yonginense</name>
    <dbReference type="NCBI Taxonomy" id="651869"/>
    <lineage>
        <taxon>Bacteria</taxon>
        <taxon>Pseudomonadati</taxon>
        <taxon>Bacteroidota</taxon>
        <taxon>Sphingobacteriia</taxon>
        <taxon>Sphingobacteriales</taxon>
        <taxon>Sphingobacteriaceae</taxon>
        <taxon>Pedobacter</taxon>
    </lineage>
</organism>
<keyword evidence="2" id="KW-1185">Reference proteome</keyword>
<dbReference type="EMBL" id="QGNZ01000006">
    <property type="protein sequence ID" value="PWS25933.1"/>
    <property type="molecule type" value="Genomic_DNA"/>
</dbReference>
<dbReference type="AlphaFoldDB" id="A0A317EJ83"/>
<proteinExistence type="predicted"/>
<protein>
    <submittedName>
        <fullName evidence="1">Uncharacterized protein</fullName>
    </submittedName>
</protein>
<accession>A0A317EJ83</accession>
<evidence type="ECO:0000313" key="2">
    <source>
        <dbReference type="Proteomes" id="UP000245379"/>
    </source>
</evidence>
<sequence>MYIIGFIKTEEPRALINPVPCRTEKELYKWLINFFSEENFALDKMITEENVRQSLKSNKPIIIPITGFKVALLFGEDGIIQNSTDRFIHTDLFNYSDYMAN</sequence>
<gene>
    <name evidence="1" type="ORF">DHW03_19055</name>
</gene>
<comment type="caution">
    <text evidence="1">The sequence shown here is derived from an EMBL/GenBank/DDBJ whole genome shotgun (WGS) entry which is preliminary data.</text>
</comment>
<name>A0A317EJ83_9SPHI</name>
<reference evidence="1 2" key="1">
    <citation type="submission" date="2018-05" db="EMBL/GenBank/DDBJ databases">
        <title>Pedobacter paludis sp. nov., isolated from wetland soil.</title>
        <authorList>
            <person name="Zhang Y."/>
            <person name="Wang G."/>
        </authorList>
    </citation>
    <scope>NUCLEOTIDE SEQUENCE [LARGE SCALE GENOMIC DNA]</scope>
    <source>
        <strain evidence="1 2">KCTC22721</strain>
    </source>
</reference>
<dbReference type="RefSeq" id="WP_109927454.1">
    <property type="nucleotide sequence ID" value="NZ_QGNZ01000006.1"/>
</dbReference>
<dbReference type="OrthoDB" id="799375at2"/>
<dbReference type="Proteomes" id="UP000245379">
    <property type="component" value="Unassembled WGS sequence"/>
</dbReference>